<dbReference type="STRING" id="126156.SAMN05421670_0174"/>
<feature type="transmembrane region" description="Helical" evidence="1">
    <location>
        <begin position="111"/>
        <end position="130"/>
    </location>
</feature>
<evidence type="ECO:0000313" key="3">
    <source>
        <dbReference type="Proteomes" id="UP000198734"/>
    </source>
</evidence>
<reference evidence="3" key="1">
    <citation type="submission" date="2016-10" db="EMBL/GenBank/DDBJ databases">
        <authorList>
            <person name="Varghese N."/>
            <person name="Submissions S."/>
        </authorList>
    </citation>
    <scope>NUCLEOTIDE SEQUENCE [LARGE SCALE GENOMIC DNA]</scope>
    <source>
        <strain evidence="3">DSM 11706</strain>
    </source>
</reference>
<keyword evidence="3" id="KW-1185">Reference proteome</keyword>
<dbReference type="AlphaFoldDB" id="A0A1I6B5D1"/>
<feature type="transmembrane region" description="Helical" evidence="1">
    <location>
        <begin position="164"/>
        <end position="184"/>
    </location>
</feature>
<keyword evidence="1" id="KW-1133">Transmembrane helix</keyword>
<dbReference type="Proteomes" id="UP000198734">
    <property type="component" value="Unassembled WGS sequence"/>
</dbReference>
<protein>
    <submittedName>
        <fullName evidence="2">Uncharacterized protein</fullName>
    </submittedName>
</protein>
<keyword evidence="1" id="KW-0472">Membrane</keyword>
<feature type="transmembrane region" description="Helical" evidence="1">
    <location>
        <begin position="61"/>
        <end position="79"/>
    </location>
</feature>
<evidence type="ECO:0000256" key="1">
    <source>
        <dbReference type="SAM" id="Phobius"/>
    </source>
</evidence>
<proteinExistence type="predicted"/>
<accession>A0A1I6B5D1</accession>
<dbReference type="EMBL" id="FOXU01000011">
    <property type="protein sequence ID" value="SFQ76119.1"/>
    <property type="molecule type" value="Genomic_DNA"/>
</dbReference>
<sequence length="185" mass="20999">MSLQRKQIIMNEISFWKKNKLLPEHYCDFLLTLYAQGENQEEEQTENASKAVLAKNQKYKVILYVVVGLLTAILLASLFVMTTAVFIPIILVAVAILSFLYIAIKLVKNKSLMAPLLFVFSALLLLGLSFKVWDIYFVEEPLVLIGLIFGNCLLWLFSGLMMKLVYFSISGVLGVLLIIGYYIFI</sequence>
<feature type="transmembrane region" description="Helical" evidence="1">
    <location>
        <begin position="85"/>
        <end position="104"/>
    </location>
</feature>
<evidence type="ECO:0000313" key="2">
    <source>
        <dbReference type="EMBL" id="SFQ76119.1"/>
    </source>
</evidence>
<keyword evidence="1" id="KW-0812">Transmembrane</keyword>
<name>A0A1I6B5D1_9BACI</name>
<feature type="transmembrane region" description="Helical" evidence="1">
    <location>
        <begin position="136"/>
        <end position="157"/>
    </location>
</feature>
<organism evidence="2 3">
    <name type="scientific">Psychrobacillus psychrotolerans</name>
    <dbReference type="NCBI Taxonomy" id="126156"/>
    <lineage>
        <taxon>Bacteria</taxon>
        <taxon>Bacillati</taxon>
        <taxon>Bacillota</taxon>
        <taxon>Bacilli</taxon>
        <taxon>Bacillales</taxon>
        <taxon>Bacillaceae</taxon>
        <taxon>Psychrobacillus</taxon>
    </lineage>
</organism>
<gene>
    <name evidence="2" type="ORF">SAMN05421670_0174</name>
</gene>